<keyword evidence="8" id="KW-1185">Reference proteome</keyword>
<dbReference type="Pfam" id="PF04133">
    <property type="entry name" value="Vps55"/>
    <property type="match status" value="1"/>
</dbReference>
<dbReference type="InterPro" id="IPR007262">
    <property type="entry name" value="Vps55/LEPROT"/>
</dbReference>
<evidence type="ECO:0000256" key="3">
    <source>
        <dbReference type="ARBA" id="ARBA00022692"/>
    </source>
</evidence>
<feature type="transmembrane region" description="Helical" evidence="6">
    <location>
        <begin position="82"/>
        <end position="103"/>
    </location>
</feature>
<keyword evidence="5 6" id="KW-0472">Membrane</keyword>
<proteinExistence type="inferred from homology"/>
<dbReference type="GO" id="GO:0005768">
    <property type="term" value="C:endosome"/>
    <property type="evidence" value="ECO:0007669"/>
    <property type="project" value="TreeGrafter"/>
</dbReference>
<evidence type="ECO:0000256" key="4">
    <source>
        <dbReference type="ARBA" id="ARBA00022989"/>
    </source>
</evidence>
<feature type="transmembrane region" description="Helical" evidence="6">
    <location>
        <begin position="50"/>
        <end position="70"/>
    </location>
</feature>
<dbReference type="Proteomes" id="UP001187471">
    <property type="component" value="Unassembled WGS sequence"/>
</dbReference>
<evidence type="ECO:0008006" key="9">
    <source>
        <dbReference type="Google" id="ProtNLM"/>
    </source>
</evidence>
<dbReference type="AlphaFoldDB" id="A0AA88RDI1"/>
<organism evidence="7 8">
    <name type="scientific">Escallonia rubra</name>
    <dbReference type="NCBI Taxonomy" id="112253"/>
    <lineage>
        <taxon>Eukaryota</taxon>
        <taxon>Viridiplantae</taxon>
        <taxon>Streptophyta</taxon>
        <taxon>Embryophyta</taxon>
        <taxon>Tracheophyta</taxon>
        <taxon>Spermatophyta</taxon>
        <taxon>Magnoliopsida</taxon>
        <taxon>eudicotyledons</taxon>
        <taxon>Gunneridae</taxon>
        <taxon>Pentapetalae</taxon>
        <taxon>asterids</taxon>
        <taxon>campanulids</taxon>
        <taxon>Escalloniales</taxon>
        <taxon>Escalloniaceae</taxon>
        <taxon>Escallonia</taxon>
    </lineage>
</organism>
<evidence type="ECO:0000256" key="1">
    <source>
        <dbReference type="ARBA" id="ARBA00004141"/>
    </source>
</evidence>
<reference evidence="7" key="1">
    <citation type="submission" date="2022-12" db="EMBL/GenBank/DDBJ databases">
        <title>Draft genome assemblies for two species of Escallonia (Escalloniales).</title>
        <authorList>
            <person name="Chanderbali A."/>
            <person name="Dervinis C."/>
            <person name="Anghel I."/>
            <person name="Soltis D."/>
            <person name="Soltis P."/>
            <person name="Zapata F."/>
        </authorList>
    </citation>
    <scope>NUCLEOTIDE SEQUENCE</scope>
    <source>
        <strain evidence="7">UCBG92.1500</strain>
        <tissue evidence="7">Leaf</tissue>
    </source>
</reference>
<comment type="caution">
    <text evidence="7">The sequence shown here is derived from an EMBL/GenBank/DDBJ whole genome shotgun (WGS) entry which is preliminary data.</text>
</comment>
<name>A0AA88RDI1_9ASTE</name>
<feature type="transmembrane region" description="Helical" evidence="6">
    <location>
        <begin position="151"/>
        <end position="170"/>
    </location>
</feature>
<keyword evidence="3 6" id="KW-0812">Transmembrane</keyword>
<dbReference type="GO" id="GO:0016020">
    <property type="term" value="C:membrane"/>
    <property type="evidence" value="ECO:0007669"/>
    <property type="project" value="UniProtKB-SubCell"/>
</dbReference>
<evidence type="ECO:0000256" key="2">
    <source>
        <dbReference type="ARBA" id="ARBA00005645"/>
    </source>
</evidence>
<dbReference type="PANTHER" id="PTHR12050:SF0">
    <property type="entry name" value="RH04491P"/>
    <property type="match status" value="1"/>
</dbReference>
<gene>
    <name evidence="7" type="ORF">RJ640_020590</name>
</gene>
<dbReference type="EMBL" id="JAVXUO010000986">
    <property type="protein sequence ID" value="KAK2987393.1"/>
    <property type="molecule type" value="Genomic_DNA"/>
</dbReference>
<evidence type="ECO:0000313" key="7">
    <source>
        <dbReference type="EMBL" id="KAK2987393.1"/>
    </source>
</evidence>
<dbReference type="GO" id="GO:0032511">
    <property type="term" value="P:late endosome to vacuole transport via multivesicular body sorting pathway"/>
    <property type="evidence" value="ECO:0007669"/>
    <property type="project" value="TreeGrafter"/>
</dbReference>
<feature type="transmembrane region" description="Helical" evidence="6">
    <location>
        <begin position="123"/>
        <end position="139"/>
    </location>
</feature>
<evidence type="ECO:0000256" key="5">
    <source>
        <dbReference type="ARBA" id="ARBA00023136"/>
    </source>
</evidence>
<keyword evidence="4 6" id="KW-1133">Transmembrane helix</keyword>
<evidence type="ECO:0000313" key="8">
    <source>
        <dbReference type="Proteomes" id="UP001187471"/>
    </source>
</evidence>
<dbReference type="PANTHER" id="PTHR12050">
    <property type="entry name" value="LEPTIN RECEPTOR-RELATED"/>
    <property type="match status" value="1"/>
</dbReference>
<sequence length="176" mass="19453">MTCGTCRLAGLAFMFSSSILLQILDPIAQRTGMWVPQRSALHTAGNPEFLWRLLLSSFRLSLAFILIVINARKQACALYNNWWPMLSALMYVLVPMPCLFFGGGSTQFLTSRDGGGWIDAAKFLTGASAIGSLAIPIILRHAHLIGTGAMLIEFTSFFIFVCTVLCFHRASLEDEW</sequence>
<comment type="subcellular location">
    <subcellularLocation>
        <location evidence="1">Membrane</location>
        <topology evidence="1">Multi-pass membrane protein</topology>
    </subcellularLocation>
</comment>
<accession>A0AA88RDI1</accession>
<evidence type="ECO:0000256" key="6">
    <source>
        <dbReference type="SAM" id="Phobius"/>
    </source>
</evidence>
<protein>
    <recommendedName>
        <fullName evidence="9">Vacuolar protein sorting 55</fullName>
    </recommendedName>
</protein>
<comment type="similarity">
    <text evidence="2">Belongs to the OB-RGRP/VPS55 family.</text>
</comment>